<sequence length="76" mass="8589">MSTTLSSKDAYSLMLKDYPDVMNIDQMCEILGVSTKTGYKLLKNGDVTYIKIGRTYRIPKAHIISYLRVGNEQPSI</sequence>
<feature type="domain" description="Helix-turn-helix" evidence="1">
    <location>
        <begin position="22"/>
        <end position="68"/>
    </location>
</feature>
<protein>
    <submittedName>
        <fullName evidence="2">DNA binding domain-containing protein, excisionase family</fullName>
    </submittedName>
</protein>
<dbReference type="Pfam" id="PF12728">
    <property type="entry name" value="HTH_17"/>
    <property type="match status" value="1"/>
</dbReference>
<accession>A0A1W2AJA4</accession>
<dbReference type="Proteomes" id="UP000192790">
    <property type="component" value="Unassembled WGS sequence"/>
</dbReference>
<proteinExistence type="predicted"/>
<dbReference type="OrthoDB" id="1655135at2"/>
<reference evidence="2 3" key="1">
    <citation type="submission" date="2017-04" db="EMBL/GenBank/DDBJ databases">
        <authorList>
            <person name="Afonso C.L."/>
            <person name="Miller P.J."/>
            <person name="Scott M.A."/>
            <person name="Spackman E."/>
            <person name="Goraichik I."/>
            <person name="Dimitrov K.M."/>
            <person name="Suarez D.L."/>
            <person name="Swayne D.E."/>
        </authorList>
    </citation>
    <scope>NUCLEOTIDE SEQUENCE [LARGE SCALE GENOMIC DNA]</scope>
    <source>
        <strain evidence="2 3">DSM 12816</strain>
    </source>
</reference>
<keyword evidence="3" id="KW-1185">Reference proteome</keyword>
<name>A0A1W2AJA4_9FIRM</name>
<evidence type="ECO:0000313" key="3">
    <source>
        <dbReference type="Proteomes" id="UP000192790"/>
    </source>
</evidence>
<dbReference type="AlphaFoldDB" id="A0A1W2AJA4"/>
<dbReference type="InterPro" id="IPR010093">
    <property type="entry name" value="SinI_DNA-bd"/>
</dbReference>
<dbReference type="InterPro" id="IPR041657">
    <property type="entry name" value="HTH_17"/>
</dbReference>
<dbReference type="EMBL" id="FWXW01000004">
    <property type="protein sequence ID" value="SMC60809.1"/>
    <property type="molecule type" value="Genomic_DNA"/>
</dbReference>
<dbReference type="RefSeq" id="WP_084234461.1">
    <property type="nucleotide sequence ID" value="NZ_FWXW01000004.1"/>
</dbReference>
<evidence type="ECO:0000259" key="1">
    <source>
        <dbReference type="Pfam" id="PF12728"/>
    </source>
</evidence>
<gene>
    <name evidence="2" type="ORF">SAMN02745168_1770</name>
</gene>
<dbReference type="NCBIfam" id="TIGR01764">
    <property type="entry name" value="excise"/>
    <property type="match status" value="1"/>
</dbReference>
<dbReference type="SUPFAM" id="SSF46955">
    <property type="entry name" value="Putative DNA-binding domain"/>
    <property type="match status" value="1"/>
</dbReference>
<evidence type="ECO:0000313" key="2">
    <source>
        <dbReference type="EMBL" id="SMC60809.1"/>
    </source>
</evidence>
<dbReference type="InterPro" id="IPR009061">
    <property type="entry name" value="DNA-bd_dom_put_sf"/>
</dbReference>
<organism evidence="2 3">
    <name type="scientific">Papillibacter cinnamivorans DSM 12816</name>
    <dbReference type="NCBI Taxonomy" id="1122930"/>
    <lineage>
        <taxon>Bacteria</taxon>
        <taxon>Bacillati</taxon>
        <taxon>Bacillota</taxon>
        <taxon>Clostridia</taxon>
        <taxon>Eubacteriales</taxon>
        <taxon>Oscillospiraceae</taxon>
        <taxon>Papillibacter</taxon>
    </lineage>
</organism>
<dbReference type="GO" id="GO:0003677">
    <property type="term" value="F:DNA binding"/>
    <property type="evidence" value="ECO:0007669"/>
    <property type="project" value="InterPro"/>
</dbReference>